<proteinExistence type="predicted"/>
<keyword evidence="1" id="KW-0812">Transmembrane</keyword>
<keyword evidence="1" id="KW-1133">Transmembrane helix</keyword>
<keyword evidence="1" id="KW-0472">Membrane</keyword>
<accession>A0ABU9PWI5</accession>
<comment type="caution">
    <text evidence="2">The sequence shown here is derived from an EMBL/GenBank/DDBJ whole genome shotgun (WGS) entry which is preliminary data.</text>
</comment>
<gene>
    <name evidence="2" type="primary">pilV</name>
    <name evidence="2" type="ORF">V8G57_13345</name>
</gene>
<organism evidence="2 3">
    <name type="scientific">Collimonas rhizosphaerae</name>
    <dbReference type="NCBI Taxonomy" id="3126357"/>
    <lineage>
        <taxon>Bacteria</taxon>
        <taxon>Pseudomonadati</taxon>
        <taxon>Pseudomonadota</taxon>
        <taxon>Betaproteobacteria</taxon>
        <taxon>Burkholderiales</taxon>
        <taxon>Oxalobacteraceae</taxon>
        <taxon>Collimonas</taxon>
    </lineage>
</organism>
<name>A0ABU9PWI5_9BURK</name>
<keyword evidence="3" id="KW-1185">Reference proteome</keyword>
<dbReference type="Proteomes" id="UP001495910">
    <property type="component" value="Unassembled WGS sequence"/>
</dbReference>
<dbReference type="InterPro" id="IPR013362">
    <property type="entry name" value="Pilus_4_PilV"/>
</dbReference>
<dbReference type="EMBL" id="JBANDC010000008">
    <property type="protein sequence ID" value="MEM4988375.1"/>
    <property type="molecule type" value="Genomic_DNA"/>
</dbReference>
<dbReference type="RefSeq" id="WP_342829815.1">
    <property type="nucleotide sequence ID" value="NZ_JBANDC010000008.1"/>
</dbReference>
<sequence>MISAGNHAATQTGIGMIEVLVAIAISAFALFALMGMQTAALRYQKTAHLRATASQFNADLADRVRANIRGAHGGAYNLRRQAYPDIGESAPSCLGSSGCTPQELAAKDIHEWRTGLSQAMAGGWGEIAGSVAEGFMVKVYFLDSLTAGDARNQLAKHCRPGAADLVLHKDVVCFATAFYP</sequence>
<evidence type="ECO:0000313" key="3">
    <source>
        <dbReference type="Proteomes" id="UP001495910"/>
    </source>
</evidence>
<evidence type="ECO:0000256" key="1">
    <source>
        <dbReference type="SAM" id="Phobius"/>
    </source>
</evidence>
<protein>
    <submittedName>
        <fullName evidence="2">Type IV pilus modification protein PilV</fullName>
    </submittedName>
</protein>
<dbReference type="NCBIfam" id="TIGR02523">
    <property type="entry name" value="type_IV_pilV"/>
    <property type="match status" value="1"/>
</dbReference>
<reference evidence="2 3" key="1">
    <citation type="submission" date="2024-02" db="EMBL/GenBank/DDBJ databases">
        <title>Draft genome sequence of Collimonas sp. strain H4R21, an effective mineral-weathering bacterial strain isolated from the beech rhizosphere.</title>
        <authorList>
            <person name="Morin E."/>
            <person name="Uroz S."/>
            <person name="Leveau J.H.J."/>
            <person name="Kumar R."/>
            <person name="Rey M.W."/>
            <person name="Pham J."/>
        </authorList>
    </citation>
    <scope>NUCLEOTIDE SEQUENCE [LARGE SCALE GENOMIC DNA]</scope>
    <source>
        <strain evidence="2 3">H4R21</strain>
    </source>
</reference>
<feature type="transmembrane region" description="Helical" evidence="1">
    <location>
        <begin position="12"/>
        <end position="35"/>
    </location>
</feature>
<evidence type="ECO:0000313" key="2">
    <source>
        <dbReference type="EMBL" id="MEM4988375.1"/>
    </source>
</evidence>